<evidence type="ECO:0000313" key="9">
    <source>
        <dbReference type="EMBL" id="TET45375.1"/>
    </source>
</evidence>
<dbReference type="Proteomes" id="UP000320679">
    <property type="component" value="Unassembled WGS sequence"/>
</dbReference>
<dbReference type="GO" id="GO:0055085">
    <property type="term" value="P:transmembrane transport"/>
    <property type="evidence" value="ECO:0007669"/>
    <property type="project" value="InterPro"/>
</dbReference>
<protein>
    <submittedName>
        <fullName evidence="9">Sugar ABC transporter permease</fullName>
    </submittedName>
</protein>
<keyword evidence="6 7" id="KW-0472">Membrane</keyword>
<accession>A0A523USC3</accession>
<feature type="domain" description="ABC transmembrane type-1" evidence="8">
    <location>
        <begin position="62"/>
        <end position="278"/>
    </location>
</feature>
<feature type="transmembrane region" description="Helical" evidence="7">
    <location>
        <begin position="152"/>
        <end position="178"/>
    </location>
</feature>
<evidence type="ECO:0000256" key="6">
    <source>
        <dbReference type="ARBA" id="ARBA00023136"/>
    </source>
</evidence>
<keyword evidence="5 7" id="KW-1133">Transmembrane helix</keyword>
<evidence type="ECO:0000256" key="5">
    <source>
        <dbReference type="ARBA" id="ARBA00022989"/>
    </source>
</evidence>
<dbReference type="AlphaFoldDB" id="A0A523USC3"/>
<feature type="transmembrane region" description="Helical" evidence="7">
    <location>
        <begin position="9"/>
        <end position="28"/>
    </location>
</feature>
<keyword evidence="3" id="KW-1003">Cell membrane</keyword>
<dbReference type="EMBL" id="SOJK01000170">
    <property type="protein sequence ID" value="TET45375.1"/>
    <property type="molecule type" value="Genomic_DNA"/>
</dbReference>
<evidence type="ECO:0000256" key="2">
    <source>
        <dbReference type="ARBA" id="ARBA00022448"/>
    </source>
</evidence>
<comment type="caution">
    <text evidence="9">The sequence shown here is derived from an EMBL/GenBank/DDBJ whole genome shotgun (WGS) entry which is preliminary data.</text>
</comment>
<comment type="subcellular location">
    <subcellularLocation>
        <location evidence="1 7">Cell membrane</location>
        <topology evidence="1 7">Multi-pass membrane protein</topology>
    </subcellularLocation>
</comment>
<dbReference type="CDD" id="cd06261">
    <property type="entry name" value="TM_PBP2"/>
    <property type="match status" value="1"/>
</dbReference>
<dbReference type="Pfam" id="PF00528">
    <property type="entry name" value="BPD_transp_1"/>
    <property type="match status" value="1"/>
</dbReference>
<dbReference type="Gene3D" id="1.10.3720.10">
    <property type="entry name" value="MetI-like"/>
    <property type="match status" value="1"/>
</dbReference>
<dbReference type="InterPro" id="IPR050809">
    <property type="entry name" value="UgpAE/MalFG_permease"/>
</dbReference>
<reference evidence="9 10" key="1">
    <citation type="submission" date="2019-03" db="EMBL/GenBank/DDBJ databases">
        <title>Metabolic potential of uncultured bacteria and archaea associated with petroleum seepage in deep-sea sediments.</title>
        <authorList>
            <person name="Dong X."/>
            <person name="Hubert C."/>
        </authorList>
    </citation>
    <scope>NUCLEOTIDE SEQUENCE [LARGE SCALE GENOMIC DNA]</scope>
    <source>
        <strain evidence="9">E29_bin78</strain>
    </source>
</reference>
<evidence type="ECO:0000256" key="4">
    <source>
        <dbReference type="ARBA" id="ARBA00022692"/>
    </source>
</evidence>
<dbReference type="GO" id="GO:0005886">
    <property type="term" value="C:plasma membrane"/>
    <property type="evidence" value="ECO:0007669"/>
    <property type="project" value="UniProtKB-SubCell"/>
</dbReference>
<dbReference type="InterPro" id="IPR000515">
    <property type="entry name" value="MetI-like"/>
</dbReference>
<keyword evidence="4 7" id="KW-0812">Transmembrane</keyword>
<feature type="transmembrane region" description="Helical" evidence="7">
    <location>
        <begin position="199"/>
        <end position="224"/>
    </location>
</feature>
<sequence length="288" mass="33002">MYTKRLTPWFYLIPALAILGFFLVYPSFHTLYLSFFGKRSHTFVGAGNYIYVFTNRVMLTAFRNNVLWVAVFTTVTVFLGLILAVLFDRVKYEVIVKSIIFMPMAISFVSASVIWKFVYAFKPGGTPQIGILNALLDTFHLPPVAWLIEKPWINNLCLVAVGVWVWTGFCMVVLSASYKSIPKQFLEAARIDGAGEWGVFWKVILPLLMPTVIVLATTMVVFVLKIFDIVYVMTNGNFGTEVIANRMYKEMFLFRNFGRSSAIAVVLLLLVLPVMLLNLRRFRREERR</sequence>
<comment type="similarity">
    <text evidence="7">Belongs to the binding-protein-dependent transport system permease family.</text>
</comment>
<evidence type="ECO:0000256" key="1">
    <source>
        <dbReference type="ARBA" id="ARBA00004651"/>
    </source>
</evidence>
<evidence type="ECO:0000256" key="3">
    <source>
        <dbReference type="ARBA" id="ARBA00022475"/>
    </source>
</evidence>
<feature type="transmembrane region" description="Helical" evidence="7">
    <location>
        <begin position="99"/>
        <end position="118"/>
    </location>
</feature>
<evidence type="ECO:0000256" key="7">
    <source>
        <dbReference type="RuleBase" id="RU363032"/>
    </source>
</evidence>
<gene>
    <name evidence="9" type="ORF">E3J59_03905</name>
</gene>
<evidence type="ECO:0000313" key="10">
    <source>
        <dbReference type="Proteomes" id="UP000320679"/>
    </source>
</evidence>
<dbReference type="PANTHER" id="PTHR43227">
    <property type="entry name" value="BLL4140 PROTEIN"/>
    <property type="match status" value="1"/>
</dbReference>
<dbReference type="SUPFAM" id="SSF161098">
    <property type="entry name" value="MetI-like"/>
    <property type="match status" value="1"/>
</dbReference>
<name>A0A523USC3_UNCAE</name>
<feature type="transmembrane region" description="Helical" evidence="7">
    <location>
        <begin position="257"/>
        <end position="279"/>
    </location>
</feature>
<dbReference type="InterPro" id="IPR035906">
    <property type="entry name" value="MetI-like_sf"/>
</dbReference>
<proteinExistence type="inferred from homology"/>
<feature type="transmembrane region" description="Helical" evidence="7">
    <location>
        <begin position="66"/>
        <end position="87"/>
    </location>
</feature>
<organism evidence="9 10">
    <name type="scientific">Aerophobetes bacterium</name>
    <dbReference type="NCBI Taxonomy" id="2030807"/>
    <lineage>
        <taxon>Bacteria</taxon>
        <taxon>Candidatus Aerophobota</taxon>
    </lineage>
</organism>
<dbReference type="SUPFAM" id="SSF160964">
    <property type="entry name" value="MalF N-terminal region-like"/>
    <property type="match status" value="1"/>
</dbReference>
<dbReference type="PANTHER" id="PTHR43227:SF8">
    <property type="entry name" value="DIACETYLCHITOBIOSE UPTAKE SYSTEM PERMEASE PROTEIN DASB"/>
    <property type="match status" value="1"/>
</dbReference>
<keyword evidence="2 7" id="KW-0813">Transport</keyword>
<dbReference type="PROSITE" id="PS50928">
    <property type="entry name" value="ABC_TM1"/>
    <property type="match status" value="1"/>
</dbReference>
<evidence type="ECO:0000259" key="8">
    <source>
        <dbReference type="PROSITE" id="PS50928"/>
    </source>
</evidence>